<evidence type="ECO:0000313" key="4">
    <source>
        <dbReference type="Proteomes" id="UP000326725"/>
    </source>
</evidence>
<dbReference type="RefSeq" id="WP_325063449.1">
    <property type="nucleotide sequence ID" value="NZ_CABVOU010000021.1"/>
</dbReference>
<feature type="transmembrane region" description="Helical" evidence="2">
    <location>
        <begin position="6"/>
        <end position="22"/>
    </location>
</feature>
<name>A0A5K1I3T0_9GAMM</name>
<evidence type="ECO:0000256" key="1">
    <source>
        <dbReference type="SAM" id="MobiDB-lite"/>
    </source>
</evidence>
<gene>
    <name evidence="3" type="ORF">HALO32_00653</name>
</gene>
<keyword evidence="2" id="KW-0812">Transmembrane</keyword>
<evidence type="ECO:0000313" key="3">
    <source>
        <dbReference type="EMBL" id="VVZ94600.1"/>
    </source>
</evidence>
<keyword evidence="2" id="KW-1133">Transmembrane helix</keyword>
<dbReference type="AlphaFoldDB" id="A0A5K1I3T0"/>
<dbReference type="Proteomes" id="UP000326725">
    <property type="component" value="Unassembled WGS sequence"/>
</dbReference>
<keyword evidence="2" id="KW-0472">Membrane</keyword>
<accession>A0A5K1I3T0</accession>
<evidence type="ECO:0000256" key="2">
    <source>
        <dbReference type="SAM" id="Phobius"/>
    </source>
</evidence>
<sequence>MNLLLIRLILFAVIFIAGLKLYRMYREWKLDREGPSEGDNAQGNRMVRCSWCQVHLPEDDALRERGDWFCSGDHRDKYLAELKEEEKEKQEQKADKWEQKQQDTKDEQNDKRGD</sequence>
<keyword evidence="4" id="KW-1185">Reference proteome</keyword>
<dbReference type="EMBL" id="CABVOU010000021">
    <property type="protein sequence ID" value="VVZ94600.1"/>
    <property type="molecule type" value="Genomic_DNA"/>
</dbReference>
<proteinExistence type="predicted"/>
<feature type="region of interest" description="Disordered" evidence="1">
    <location>
        <begin position="81"/>
        <end position="114"/>
    </location>
</feature>
<dbReference type="NCBIfam" id="NF041023">
    <property type="entry name" value="PP0621_fam"/>
    <property type="match status" value="1"/>
</dbReference>
<organism evidence="3 4">
    <name type="scientific">Halomonas lysinitropha</name>
    <dbReference type="NCBI Taxonomy" id="2607506"/>
    <lineage>
        <taxon>Bacteria</taxon>
        <taxon>Pseudomonadati</taxon>
        <taxon>Pseudomonadota</taxon>
        <taxon>Gammaproteobacteria</taxon>
        <taxon>Oceanospirillales</taxon>
        <taxon>Halomonadaceae</taxon>
        <taxon>Halomonas</taxon>
    </lineage>
</organism>
<dbReference type="InterPro" id="IPR049708">
    <property type="entry name" value="PP0621-like"/>
</dbReference>
<reference evidence="3 4" key="1">
    <citation type="submission" date="2019-09" db="EMBL/GenBank/DDBJ databases">
        <authorList>
            <person name="Criscuolo A."/>
        </authorList>
    </citation>
    <scope>NUCLEOTIDE SEQUENCE [LARGE SCALE GENOMIC DNA]</scope>
    <source>
        <strain evidence="4">3(2)</strain>
    </source>
</reference>
<protein>
    <submittedName>
        <fullName evidence="3">Uncharacterized protein</fullName>
    </submittedName>
</protein>